<organism evidence="2 3">
    <name type="scientific">Legionella impletisoli</name>
    <dbReference type="NCBI Taxonomy" id="343510"/>
    <lineage>
        <taxon>Bacteria</taxon>
        <taxon>Pseudomonadati</taxon>
        <taxon>Pseudomonadota</taxon>
        <taxon>Gammaproteobacteria</taxon>
        <taxon>Legionellales</taxon>
        <taxon>Legionellaceae</taxon>
        <taxon>Legionella</taxon>
    </lineage>
</organism>
<feature type="domain" description="Legionella ubiquitin-specific protease A" evidence="1">
    <location>
        <begin position="110"/>
        <end position="284"/>
    </location>
</feature>
<evidence type="ECO:0000259" key="1">
    <source>
        <dbReference type="Pfam" id="PF18242"/>
    </source>
</evidence>
<protein>
    <recommendedName>
        <fullName evidence="1">Legionella ubiquitin-specific protease A domain-containing protein</fullName>
    </recommendedName>
</protein>
<accession>A0A917JY08</accession>
<dbReference type="OrthoDB" id="5654331at2"/>
<dbReference type="InterPro" id="IPR040938">
    <property type="entry name" value="LupA"/>
</dbReference>
<dbReference type="Proteomes" id="UP000630149">
    <property type="component" value="Unassembled WGS sequence"/>
</dbReference>
<reference evidence="2" key="1">
    <citation type="journal article" date="2014" name="Int. J. Syst. Evol. Microbiol.">
        <title>Complete genome sequence of Corynebacterium casei LMG S-19264T (=DSM 44701T), isolated from a smear-ripened cheese.</title>
        <authorList>
            <consortium name="US DOE Joint Genome Institute (JGI-PGF)"/>
            <person name="Walter F."/>
            <person name="Albersmeier A."/>
            <person name="Kalinowski J."/>
            <person name="Ruckert C."/>
        </authorList>
    </citation>
    <scope>NUCLEOTIDE SEQUENCE</scope>
    <source>
        <strain evidence="2">JCM 13919</strain>
    </source>
</reference>
<gene>
    <name evidence="2" type="ORF">GCM10007966_16310</name>
</gene>
<sequence>MLSPRVINANLETLLQRGGELSPLAKELIRKVNLKMAAEDCPLASQSEKVLGLFFKRITELQVAPDLDIATGVIVDEINQALLKETKLIQRQHQQQGHYSQLGIHRRSLRDQMQDHDITRFMPQSEGNIDVLAPVNRMSPISPVVEGLKQALANPAIEHIFMAIGPGHWRGFYLSKPKEIGKNFSLELFDPYGPIGARAIKPFADQMLTACGLQPSQVTVQFSGPLIPQTDGYACGDFTCAYSHKKKNQLGNFGHYNASLVQVLDEQGNKGNQLRKTFQSLSSQLEAQQPIADFFHPVSEALSEKQQLKELESIFSQQEKKVYKSTLKFFAKQSKSIPYKLELATLLSQRDDILAKANAALSKEEVGQTLTDEELAAKLQADEFQSAGFKR</sequence>
<evidence type="ECO:0000313" key="3">
    <source>
        <dbReference type="Proteomes" id="UP000630149"/>
    </source>
</evidence>
<comment type="caution">
    <text evidence="2">The sequence shown here is derived from an EMBL/GenBank/DDBJ whole genome shotgun (WGS) entry which is preliminary data.</text>
</comment>
<dbReference type="EMBL" id="BMOB01000007">
    <property type="protein sequence ID" value="GGI88295.1"/>
    <property type="molecule type" value="Genomic_DNA"/>
</dbReference>
<keyword evidence="3" id="KW-1185">Reference proteome</keyword>
<dbReference type="AlphaFoldDB" id="A0A917JY08"/>
<dbReference type="Pfam" id="PF18242">
    <property type="entry name" value="LupA"/>
    <property type="match status" value="1"/>
</dbReference>
<name>A0A917JY08_9GAMM</name>
<evidence type="ECO:0000313" key="2">
    <source>
        <dbReference type="EMBL" id="GGI88295.1"/>
    </source>
</evidence>
<proteinExistence type="predicted"/>
<reference evidence="2" key="2">
    <citation type="submission" date="2020-09" db="EMBL/GenBank/DDBJ databases">
        <authorList>
            <person name="Sun Q."/>
            <person name="Ohkuma M."/>
        </authorList>
    </citation>
    <scope>NUCLEOTIDE SEQUENCE</scope>
    <source>
        <strain evidence="2">JCM 13919</strain>
    </source>
</reference>
<dbReference type="RefSeq" id="WP_131776394.1">
    <property type="nucleotide sequence ID" value="NZ_BMOB01000007.1"/>
</dbReference>